<dbReference type="OMA" id="NENEFEH"/>
<dbReference type="AlphaFoldDB" id="G8YP99"/>
<organism evidence="3 4">
    <name type="scientific">Pichia sorbitophila (strain ATCC MYA-4447 / BCRC 22081 / CBS 7064 / NBRC 10061 / NRRL Y-12695)</name>
    <name type="common">Hybrid yeast</name>
    <dbReference type="NCBI Taxonomy" id="559304"/>
    <lineage>
        <taxon>Eukaryota</taxon>
        <taxon>Fungi</taxon>
        <taxon>Dikarya</taxon>
        <taxon>Ascomycota</taxon>
        <taxon>Saccharomycotina</taxon>
        <taxon>Pichiomycetes</taxon>
        <taxon>Debaryomycetaceae</taxon>
        <taxon>Millerozyma</taxon>
    </lineage>
</organism>
<dbReference type="InterPro" id="IPR007009">
    <property type="entry name" value="Shq1_C"/>
</dbReference>
<dbReference type="STRING" id="559304.G8YP99"/>
<dbReference type="InterPro" id="IPR048696">
    <property type="entry name" value="SHQ1-like_CS"/>
</dbReference>
<dbReference type="InterPro" id="IPR008978">
    <property type="entry name" value="HSP20-like_chaperone"/>
</dbReference>
<dbReference type="Proteomes" id="UP000005222">
    <property type="component" value="Chromosome E"/>
</dbReference>
<proteinExistence type="inferred from homology"/>
<name>G8YP99_PICSO</name>
<evidence type="ECO:0000313" key="3">
    <source>
        <dbReference type="EMBL" id="CCE79767.1"/>
    </source>
</evidence>
<dbReference type="GO" id="GO:0051082">
    <property type="term" value="F:unfolded protein binding"/>
    <property type="evidence" value="ECO:0007669"/>
    <property type="project" value="TreeGrafter"/>
</dbReference>
<dbReference type="SUPFAM" id="SSF49764">
    <property type="entry name" value="HSP20-like chaperones"/>
    <property type="match status" value="1"/>
</dbReference>
<reference evidence="3 4" key="1">
    <citation type="journal article" date="2012" name="G3 (Bethesda)">
        <title>Pichia sorbitophila, an interspecies yeast hybrid reveals early steps of genome resolution following polyploidization.</title>
        <authorList>
            <person name="Leh Louis V."/>
            <person name="Despons L."/>
            <person name="Friedrich A."/>
            <person name="Martin T."/>
            <person name="Durrens P."/>
            <person name="Casaregola S."/>
            <person name="Neuveglise C."/>
            <person name="Fairhead C."/>
            <person name="Marck C."/>
            <person name="Cruz J.A."/>
            <person name="Straub M.L."/>
            <person name="Kugler V."/>
            <person name="Sacerdot C."/>
            <person name="Uzunov Z."/>
            <person name="Thierry A."/>
            <person name="Weiss S."/>
            <person name="Bleykasten C."/>
            <person name="De Montigny J."/>
            <person name="Jacques N."/>
            <person name="Jung P."/>
            <person name="Lemaire M."/>
            <person name="Mallet S."/>
            <person name="Morel G."/>
            <person name="Richard G.F."/>
            <person name="Sarkar A."/>
            <person name="Savel G."/>
            <person name="Schacherer J."/>
            <person name="Seret M.L."/>
            <person name="Talla E."/>
            <person name="Samson G."/>
            <person name="Jubin C."/>
            <person name="Poulain J."/>
            <person name="Vacherie B."/>
            <person name="Barbe V."/>
            <person name="Pelletier E."/>
            <person name="Sherman D.J."/>
            <person name="Westhof E."/>
            <person name="Weissenbach J."/>
            <person name="Baret P.V."/>
            <person name="Wincker P."/>
            <person name="Gaillardin C."/>
            <person name="Dujon B."/>
            <person name="Souciet J.L."/>
        </authorList>
    </citation>
    <scope>NUCLEOTIDE SEQUENCE [LARGE SCALE GENOMIC DNA]</scope>
    <source>
        <strain evidence="4">ATCC MYA-4447 / BCRC 22081 / CBS 7064 / NBRC 10061 / NRRL Y-12695</strain>
    </source>
</reference>
<sequence>MITPFFSINQDDEFICIDIKVSHVRFSGSAVEMIVQEELFVFSLHPYYLRLRLPKPCIDDERSHSYYDSKNESVNVKIPKLNKGEWFPDLDLQAKLLARQVNNDQIREVDSVKKDESSLKQGPLIEELDVNNNIVDPSNSSDHAEEGEMFNWEVKQTVPSSDQLVNPQQSSNMYGFNNRYKDIIGISVSNGNDINELGDPESTSPGDRVTERLIKENIKFDVEYYASDYISEKFGLVNESGGRDIKELVGWVSPVKKTVLNWSKSQSTTPPENRVQIMPVEFTKEEQEKMINLPRRTYIVDQNHKSELLVLLLSLLFSYHFELRENEGDHTVESAWTIGKLTPQFAFLDSQIISSHVKSFNLLKASIITSIRRALSYPLHRNYNLILAAWDDVYYNLRGGKRFVLKSLLDLKELFRFHDVYYVYDKIWLDDLATWMISDQVTENTIRKLAHDLKAELNNLKRVEVTFEKLDDSVPREEDEDANEEAIKDYILNTDDELIALNLEEIEIMADDSFAQSQS</sequence>
<dbReference type="Gene3D" id="2.60.40.790">
    <property type="match status" value="1"/>
</dbReference>
<dbReference type="eggNOG" id="KOG3247">
    <property type="taxonomic scope" value="Eukaryota"/>
</dbReference>
<gene>
    <name evidence="3" type="primary">Piso0_001855</name>
    <name evidence="3" type="ORF">GNLVRS01_PISO0E14150g</name>
</gene>
<keyword evidence="4" id="KW-1185">Reference proteome</keyword>
<feature type="domain" description="CS" evidence="2">
    <location>
        <begin position="1"/>
        <end position="91"/>
    </location>
</feature>
<dbReference type="FunFam" id="2.60.40.790:FF:000064">
    <property type="entry name" value="Protein SHQ1"/>
    <property type="match status" value="1"/>
</dbReference>
<dbReference type="InterPro" id="IPR007052">
    <property type="entry name" value="CS_dom"/>
</dbReference>
<dbReference type="InParanoid" id="G8YP99"/>
<protein>
    <submittedName>
        <fullName evidence="3">Piso0_001855 protein</fullName>
    </submittedName>
</protein>
<accession>G8YP99</accession>
<dbReference type="Pfam" id="PF04925">
    <property type="entry name" value="SHQ1"/>
    <property type="match status" value="1"/>
</dbReference>
<evidence type="ECO:0000313" key="4">
    <source>
        <dbReference type="Proteomes" id="UP000005222"/>
    </source>
</evidence>
<dbReference type="Pfam" id="PF21413">
    <property type="entry name" value="SHQ1-like_CS"/>
    <property type="match status" value="1"/>
</dbReference>
<evidence type="ECO:0000259" key="2">
    <source>
        <dbReference type="PROSITE" id="PS51203"/>
    </source>
</evidence>
<dbReference type="GO" id="GO:0005654">
    <property type="term" value="C:nucleoplasm"/>
    <property type="evidence" value="ECO:0007669"/>
    <property type="project" value="TreeGrafter"/>
</dbReference>
<dbReference type="GO" id="GO:0005737">
    <property type="term" value="C:cytoplasm"/>
    <property type="evidence" value="ECO:0007669"/>
    <property type="project" value="TreeGrafter"/>
</dbReference>
<dbReference type="PANTHER" id="PTHR12967">
    <property type="entry name" value="PROTEIN SHQ1 HOMOLOG"/>
    <property type="match status" value="1"/>
</dbReference>
<dbReference type="HOGENOM" id="CLU_030217_1_0_1"/>
<dbReference type="PANTHER" id="PTHR12967:SF0">
    <property type="entry name" value="PROTEIN SHQ1 HOMOLOG"/>
    <property type="match status" value="1"/>
</dbReference>
<dbReference type="EMBL" id="FO082055">
    <property type="protein sequence ID" value="CCE79767.1"/>
    <property type="molecule type" value="Genomic_DNA"/>
</dbReference>
<dbReference type="FunCoup" id="G8YP99">
    <property type="interactions" value="1322"/>
</dbReference>
<dbReference type="OrthoDB" id="73639at2759"/>
<dbReference type="GO" id="GO:0000493">
    <property type="term" value="P:box H/ACA snoRNP assembly"/>
    <property type="evidence" value="ECO:0007669"/>
    <property type="project" value="InterPro"/>
</dbReference>
<dbReference type="PROSITE" id="PS51203">
    <property type="entry name" value="CS"/>
    <property type="match status" value="1"/>
</dbReference>
<comment type="similarity">
    <text evidence="1">Belongs to the SHQ1 family.</text>
</comment>
<evidence type="ECO:0000256" key="1">
    <source>
        <dbReference type="ARBA" id="ARBA00005607"/>
    </source>
</evidence>
<dbReference type="InterPro" id="IPR039742">
    <property type="entry name" value="Shq1"/>
</dbReference>